<reference evidence="2 3" key="1">
    <citation type="journal article" date="2018" name="Syst. Appl. Microbiol.">
        <title>Characterization and high-quality draft genome sequence of Herbivorax saccincola A7, an anaerobic, alkaliphilic, thermophilic, cellulolytic, and xylanolytic bacterium.</title>
        <authorList>
            <person name="Aikawa S."/>
            <person name="Baramee S."/>
            <person name="Sermsathanaswadi J."/>
            <person name="Thianheng P."/>
            <person name="Tachaapaikoon C."/>
            <person name="Shikata A."/>
            <person name="Waeonukul R."/>
            <person name="Pason P."/>
            <person name="Ratanakhanokchai K."/>
            <person name="Kosugi A."/>
        </authorList>
    </citation>
    <scope>NUCLEOTIDE SEQUENCE [LARGE SCALE GENOMIC DNA]</scope>
    <source>
        <strain evidence="2 3">A7</strain>
    </source>
</reference>
<accession>A0A2S8RAK2</accession>
<name>A0A2S8RAK2_9FIRM</name>
<feature type="domain" description="Immunity MXAN-0049 protein" evidence="1">
    <location>
        <begin position="21"/>
        <end position="193"/>
    </location>
</feature>
<evidence type="ECO:0000259" key="1">
    <source>
        <dbReference type="Pfam" id="PF07791"/>
    </source>
</evidence>
<proteinExistence type="predicted"/>
<evidence type="ECO:0000313" key="3">
    <source>
        <dbReference type="Proteomes" id="UP000239720"/>
    </source>
</evidence>
<dbReference type="AlphaFoldDB" id="A0A2S8RAK2"/>
<organism evidence="2 3">
    <name type="scientific">Acetivibrio saccincola</name>
    <dbReference type="NCBI Taxonomy" id="1677857"/>
    <lineage>
        <taxon>Bacteria</taxon>
        <taxon>Bacillati</taxon>
        <taxon>Bacillota</taxon>
        <taxon>Clostridia</taxon>
        <taxon>Eubacteriales</taxon>
        <taxon>Oscillospiraceae</taxon>
        <taxon>Acetivibrio</taxon>
    </lineage>
</organism>
<gene>
    <name evidence="2" type="ORF">B9R14_08810</name>
</gene>
<dbReference type="RefSeq" id="WP_105368060.1">
    <property type="nucleotide sequence ID" value="NZ_JAAYER010000208.1"/>
</dbReference>
<evidence type="ECO:0000313" key="2">
    <source>
        <dbReference type="EMBL" id="PQQ66833.1"/>
    </source>
</evidence>
<comment type="caution">
    <text evidence="2">The sequence shown here is derived from an EMBL/GenBank/DDBJ whole genome shotgun (WGS) entry which is preliminary data.</text>
</comment>
<protein>
    <recommendedName>
        <fullName evidence="1">Immunity MXAN-0049 protein domain-containing protein</fullName>
    </recommendedName>
</protein>
<dbReference type="EMBL" id="NEMB01000003">
    <property type="protein sequence ID" value="PQQ66833.1"/>
    <property type="molecule type" value="Genomic_DNA"/>
</dbReference>
<dbReference type="OrthoDB" id="5419426at2"/>
<sequence length="196" mass="23011">MKWYQPIECDNTVKNPLVCDFSNLEQLGYNRSVLKQGVFINDWKESVYFKAKKKRNEGEPDDALQNYLMLPIYSSSLIIALDKNEIKGMQYLPIKVINFNGDCLKGFCIANILNFIEAFDEEKSDFNRFSEDFPNPNVRGKIAGVKKFVLKRKNLEGYDIIRLKEYKQRFFVSQKFKDIFEENGFTGYSFIEVELE</sequence>
<dbReference type="InterPro" id="IPR012433">
    <property type="entry name" value="Imm11"/>
</dbReference>
<dbReference type="Pfam" id="PF07791">
    <property type="entry name" value="Imm11"/>
    <property type="match status" value="1"/>
</dbReference>
<dbReference type="Proteomes" id="UP000239720">
    <property type="component" value="Unassembled WGS sequence"/>
</dbReference>